<dbReference type="InterPro" id="IPR001690">
    <property type="entry name" value="Autoind_synthase"/>
</dbReference>
<keyword evidence="4 5" id="KW-0071">Autoinducer synthesis</keyword>
<dbReference type="RefSeq" id="WP_065271384.1">
    <property type="nucleotide sequence ID" value="NZ_CP015124.1"/>
</dbReference>
<comment type="similarity">
    <text evidence="5">Belongs to the autoinducer synthase family.</text>
</comment>
<evidence type="ECO:0000256" key="1">
    <source>
        <dbReference type="ARBA" id="ARBA00022654"/>
    </source>
</evidence>
<dbReference type="InterPro" id="IPR016181">
    <property type="entry name" value="Acyl_CoA_acyltransferase"/>
</dbReference>
<protein>
    <submittedName>
        <fullName evidence="6">Acyl-homoserine-lactone synthase</fullName>
    </submittedName>
</protein>
<keyword evidence="2" id="KW-0808">Transferase</keyword>
<accession>A0AAW6L192</accession>
<dbReference type="GO" id="GO:0007165">
    <property type="term" value="P:signal transduction"/>
    <property type="evidence" value="ECO:0007669"/>
    <property type="project" value="TreeGrafter"/>
</dbReference>
<evidence type="ECO:0000256" key="4">
    <source>
        <dbReference type="ARBA" id="ARBA00022929"/>
    </source>
</evidence>
<dbReference type="Proteomes" id="UP001218364">
    <property type="component" value="Unassembled WGS sequence"/>
</dbReference>
<name>A0AAW6L192_9RHOB</name>
<evidence type="ECO:0000256" key="5">
    <source>
        <dbReference type="PROSITE-ProRule" id="PRU00533"/>
    </source>
</evidence>
<dbReference type="PROSITE" id="PS51187">
    <property type="entry name" value="AUTOINDUCER_SYNTH_2"/>
    <property type="match status" value="1"/>
</dbReference>
<sequence>MQSTEISFDNLGETGALFTELLRARYHHFIEARGWDLPNVRGLEFDQYDTPESIYCAIHDGMTIHGGFRVTPTTAKCGSASYMLRDAQLGLLPDLPADILDAPAPQDPKIWEVSRVFVDDTLSSRERMRVRGQLGVSFARLAKDWNIDAFLCLTSVSAALLTRQAGINITPAGLRFEIEGETCQAYHLKVDAKRLRRSRAA</sequence>
<gene>
    <name evidence="6" type="ORF">PXK24_19285</name>
</gene>
<dbReference type="GO" id="GO:0009372">
    <property type="term" value="P:quorum sensing"/>
    <property type="evidence" value="ECO:0007669"/>
    <property type="project" value="UniProtKB-UniRule"/>
</dbReference>
<dbReference type="EMBL" id="JARCJK010000014">
    <property type="protein sequence ID" value="MDE4167844.1"/>
    <property type="molecule type" value="Genomic_DNA"/>
</dbReference>
<dbReference type="GO" id="GO:0016740">
    <property type="term" value="F:transferase activity"/>
    <property type="evidence" value="ECO:0007669"/>
    <property type="project" value="UniProtKB-KW"/>
</dbReference>
<evidence type="ECO:0000256" key="2">
    <source>
        <dbReference type="ARBA" id="ARBA00022679"/>
    </source>
</evidence>
<dbReference type="PANTHER" id="PTHR39322:SF1">
    <property type="entry name" value="ISOVALERYL-HOMOSERINE LACTONE SYNTHASE"/>
    <property type="match status" value="1"/>
</dbReference>
<dbReference type="Pfam" id="PF00765">
    <property type="entry name" value="Autoind_synth"/>
    <property type="match status" value="1"/>
</dbReference>
<dbReference type="SUPFAM" id="SSF55729">
    <property type="entry name" value="Acyl-CoA N-acyltransferases (Nat)"/>
    <property type="match status" value="1"/>
</dbReference>
<evidence type="ECO:0000313" key="6">
    <source>
        <dbReference type="EMBL" id="MDE4167844.1"/>
    </source>
</evidence>
<dbReference type="Gene3D" id="3.40.630.30">
    <property type="match status" value="1"/>
</dbReference>
<keyword evidence="1 5" id="KW-0673">Quorum sensing</keyword>
<organism evidence="6 7">
    <name type="scientific">Phaeobacter gallaeciensis</name>
    <dbReference type="NCBI Taxonomy" id="60890"/>
    <lineage>
        <taxon>Bacteria</taxon>
        <taxon>Pseudomonadati</taxon>
        <taxon>Pseudomonadota</taxon>
        <taxon>Alphaproteobacteria</taxon>
        <taxon>Rhodobacterales</taxon>
        <taxon>Roseobacteraceae</taxon>
        <taxon>Phaeobacter</taxon>
    </lineage>
</organism>
<proteinExistence type="inferred from homology"/>
<evidence type="ECO:0000313" key="7">
    <source>
        <dbReference type="Proteomes" id="UP001218364"/>
    </source>
</evidence>
<dbReference type="AlphaFoldDB" id="A0AAW6L192"/>
<reference evidence="6 7" key="1">
    <citation type="submission" date="2023-02" db="EMBL/GenBank/DDBJ databases">
        <title>Population genomics of bacteria associated with diatom.</title>
        <authorList>
            <person name="Xie J."/>
            <person name="Wang H."/>
        </authorList>
    </citation>
    <scope>NUCLEOTIDE SEQUENCE [LARGE SCALE GENOMIC DNA]</scope>
    <source>
        <strain evidence="6 7">PT47_8</strain>
    </source>
</reference>
<keyword evidence="3" id="KW-0949">S-adenosyl-L-methionine</keyword>
<comment type="caution">
    <text evidence="6">The sequence shown here is derived from an EMBL/GenBank/DDBJ whole genome shotgun (WGS) entry which is preliminary data.</text>
</comment>
<dbReference type="PANTHER" id="PTHR39322">
    <property type="entry name" value="ACYL-HOMOSERINE-LACTONE SYNTHASE"/>
    <property type="match status" value="1"/>
</dbReference>
<evidence type="ECO:0000256" key="3">
    <source>
        <dbReference type="ARBA" id="ARBA00022691"/>
    </source>
</evidence>